<keyword evidence="2" id="KW-1185">Reference proteome</keyword>
<dbReference type="AlphaFoldDB" id="A0A452YXJ5"/>
<protein>
    <submittedName>
        <fullName evidence="1">Uncharacterized protein</fullName>
    </submittedName>
</protein>
<reference evidence="1" key="3">
    <citation type="journal article" date="2017" name="Nature">
        <title>Genome sequence of the progenitor of the wheat D genome Aegilops tauschii.</title>
        <authorList>
            <person name="Luo M.C."/>
            <person name="Gu Y.Q."/>
            <person name="Puiu D."/>
            <person name="Wang H."/>
            <person name="Twardziok S.O."/>
            <person name="Deal K.R."/>
            <person name="Huo N."/>
            <person name="Zhu T."/>
            <person name="Wang L."/>
            <person name="Wang Y."/>
            <person name="McGuire P.E."/>
            <person name="Liu S."/>
            <person name="Long H."/>
            <person name="Ramasamy R.K."/>
            <person name="Rodriguez J.C."/>
            <person name="Van S.L."/>
            <person name="Yuan L."/>
            <person name="Wang Z."/>
            <person name="Xia Z."/>
            <person name="Xiao L."/>
            <person name="Anderson O.D."/>
            <person name="Ouyang S."/>
            <person name="Liang Y."/>
            <person name="Zimin A.V."/>
            <person name="Pertea G."/>
            <person name="Qi P."/>
            <person name="Bennetzen J.L."/>
            <person name="Dai X."/>
            <person name="Dawson M.W."/>
            <person name="Muller H.G."/>
            <person name="Kugler K."/>
            <person name="Rivarola-Duarte L."/>
            <person name="Spannagl M."/>
            <person name="Mayer K.F.X."/>
            <person name="Lu F.H."/>
            <person name="Bevan M.W."/>
            <person name="Leroy P."/>
            <person name="Li P."/>
            <person name="You F.M."/>
            <person name="Sun Q."/>
            <person name="Liu Z."/>
            <person name="Lyons E."/>
            <person name="Wicker T."/>
            <person name="Salzberg S.L."/>
            <person name="Devos K.M."/>
            <person name="Dvorak J."/>
        </authorList>
    </citation>
    <scope>NUCLEOTIDE SEQUENCE [LARGE SCALE GENOMIC DNA]</scope>
    <source>
        <strain evidence="1">cv. AL8/78</strain>
    </source>
</reference>
<accession>A0A452YXJ5</accession>
<organism evidence="1 2">
    <name type="scientific">Aegilops tauschii subsp. strangulata</name>
    <name type="common">Goatgrass</name>
    <dbReference type="NCBI Taxonomy" id="200361"/>
    <lineage>
        <taxon>Eukaryota</taxon>
        <taxon>Viridiplantae</taxon>
        <taxon>Streptophyta</taxon>
        <taxon>Embryophyta</taxon>
        <taxon>Tracheophyta</taxon>
        <taxon>Spermatophyta</taxon>
        <taxon>Magnoliopsida</taxon>
        <taxon>Liliopsida</taxon>
        <taxon>Poales</taxon>
        <taxon>Poaceae</taxon>
        <taxon>BOP clade</taxon>
        <taxon>Pooideae</taxon>
        <taxon>Triticodae</taxon>
        <taxon>Triticeae</taxon>
        <taxon>Triticinae</taxon>
        <taxon>Aegilops</taxon>
    </lineage>
</organism>
<reference evidence="1" key="5">
    <citation type="journal article" date="2021" name="G3 (Bethesda)">
        <title>Aegilops tauschii genome assembly Aet v5.0 features greater sequence contiguity and improved annotation.</title>
        <authorList>
            <person name="Wang L."/>
            <person name="Zhu T."/>
            <person name="Rodriguez J.C."/>
            <person name="Deal K.R."/>
            <person name="Dubcovsky J."/>
            <person name="McGuire P.E."/>
            <person name="Lux T."/>
            <person name="Spannagl M."/>
            <person name="Mayer K.F.X."/>
            <person name="Baldrich P."/>
            <person name="Meyers B.C."/>
            <person name="Huo N."/>
            <person name="Gu Y.Q."/>
            <person name="Zhou H."/>
            <person name="Devos K.M."/>
            <person name="Bennetzen J.L."/>
            <person name="Unver T."/>
            <person name="Budak H."/>
            <person name="Gulick P.J."/>
            <person name="Galiba G."/>
            <person name="Kalapos B."/>
            <person name="Nelson D.R."/>
            <person name="Li P."/>
            <person name="You F.M."/>
            <person name="Luo M.C."/>
            <person name="Dvorak J."/>
        </authorList>
    </citation>
    <scope>NUCLEOTIDE SEQUENCE [LARGE SCALE GENOMIC DNA]</scope>
    <source>
        <strain evidence="1">cv. AL8/78</strain>
    </source>
</reference>
<dbReference type="EnsemblPlants" id="AET1Gv20562900.1">
    <property type="protein sequence ID" value="AET1Gv20562900.1"/>
    <property type="gene ID" value="AET1Gv20562900"/>
</dbReference>
<reference evidence="2" key="1">
    <citation type="journal article" date="2014" name="Science">
        <title>Ancient hybridizations among the ancestral genomes of bread wheat.</title>
        <authorList>
            <consortium name="International Wheat Genome Sequencing Consortium,"/>
            <person name="Marcussen T."/>
            <person name="Sandve S.R."/>
            <person name="Heier L."/>
            <person name="Spannagl M."/>
            <person name="Pfeifer M."/>
            <person name="Jakobsen K.S."/>
            <person name="Wulff B.B."/>
            <person name="Steuernagel B."/>
            <person name="Mayer K.F."/>
            <person name="Olsen O.A."/>
        </authorList>
    </citation>
    <scope>NUCLEOTIDE SEQUENCE [LARGE SCALE GENOMIC DNA]</scope>
    <source>
        <strain evidence="2">cv. AL8/78</strain>
    </source>
</reference>
<reference evidence="1" key="4">
    <citation type="submission" date="2019-03" db="UniProtKB">
        <authorList>
            <consortium name="EnsemblPlants"/>
        </authorList>
    </citation>
    <scope>IDENTIFICATION</scope>
</reference>
<evidence type="ECO:0000313" key="1">
    <source>
        <dbReference type="EnsemblPlants" id="AET1Gv20562900.1"/>
    </source>
</evidence>
<dbReference type="Gramene" id="AET1Gv20562900.1">
    <property type="protein sequence ID" value="AET1Gv20562900.1"/>
    <property type="gene ID" value="AET1Gv20562900"/>
</dbReference>
<proteinExistence type="predicted"/>
<sequence length="79" mass="8891">HLKRIKNKRGYGFHLPHAKITLHVGDIPLGRVTFVASAFPPTVPPQVRYIYLRSRMRSTTTATTPLPTTIIKRLKRGSG</sequence>
<name>A0A452YXJ5_AEGTS</name>
<reference evidence="2" key="2">
    <citation type="journal article" date="2017" name="Nat. Plants">
        <title>The Aegilops tauschii genome reveals multiple impacts of transposons.</title>
        <authorList>
            <person name="Zhao G."/>
            <person name="Zou C."/>
            <person name="Li K."/>
            <person name="Wang K."/>
            <person name="Li T."/>
            <person name="Gao L."/>
            <person name="Zhang X."/>
            <person name="Wang H."/>
            <person name="Yang Z."/>
            <person name="Liu X."/>
            <person name="Jiang W."/>
            <person name="Mao L."/>
            <person name="Kong X."/>
            <person name="Jiao Y."/>
            <person name="Jia J."/>
        </authorList>
    </citation>
    <scope>NUCLEOTIDE SEQUENCE [LARGE SCALE GENOMIC DNA]</scope>
    <source>
        <strain evidence="2">cv. AL8/78</strain>
    </source>
</reference>
<evidence type="ECO:0000313" key="2">
    <source>
        <dbReference type="Proteomes" id="UP000015105"/>
    </source>
</evidence>
<dbReference type="Proteomes" id="UP000015105">
    <property type="component" value="Chromosome 1D"/>
</dbReference>